<keyword evidence="8" id="KW-1185">Reference proteome</keyword>
<evidence type="ECO:0000256" key="4">
    <source>
        <dbReference type="ARBA" id="ARBA00023136"/>
    </source>
</evidence>
<dbReference type="PROSITE" id="PS51469">
    <property type="entry name" value="SUN"/>
    <property type="match status" value="1"/>
</dbReference>
<keyword evidence="2" id="KW-0812">Transmembrane</keyword>
<dbReference type="InterPro" id="IPR045119">
    <property type="entry name" value="SUN1-5"/>
</dbReference>
<dbReference type="InterPro" id="IPR012919">
    <property type="entry name" value="SUN_dom"/>
</dbReference>
<dbReference type="GeneID" id="19202628"/>
<feature type="domain" description="SUN" evidence="6">
    <location>
        <begin position="28"/>
        <end position="174"/>
    </location>
</feature>
<evidence type="ECO:0000259" key="6">
    <source>
        <dbReference type="PROSITE" id="PS51469"/>
    </source>
</evidence>
<proteinExistence type="predicted"/>
<evidence type="ECO:0000313" key="8">
    <source>
        <dbReference type="Proteomes" id="UP000053558"/>
    </source>
</evidence>
<sequence length="174" mass="19026">MLHHTPFEHPQSLTSLPAEAGNGPQDHISHESFSHASQDLFQGRAGLPNFALHSTGAQVVTELTTLAAMTPSWWTRFLGHSRLSAYPPETALAVGNRLGTCWNMGSRSGQLGISLTEPVIVSHVTVEHISRQLTHDIKLAPRLLVFWGLVDEKDTALGLENQLRRSPPANPSYP</sequence>
<dbReference type="PANTHER" id="PTHR12911">
    <property type="entry name" value="SAD1/UNC-84-LIKE PROTEIN-RELATED"/>
    <property type="match status" value="1"/>
</dbReference>
<evidence type="ECO:0000313" key="7">
    <source>
        <dbReference type="EMBL" id="EIW84799.1"/>
    </source>
</evidence>
<dbReference type="PANTHER" id="PTHR12911:SF8">
    <property type="entry name" value="KLAROID PROTEIN-RELATED"/>
    <property type="match status" value="1"/>
</dbReference>
<comment type="caution">
    <text evidence="7">The sequence shown here is derived from an EMBL/GenBank/DDBJ whole genome shotgun (WGS) entry which is preliminary data.</text>
</comment>
<dbReference type="OrthoDB" id="342281at2759"/>
<evidence type="ECO:0000256" key="2">
    <source>
        <dbReference type="ARBA" id="ARBA00022692"/>
    </source>
</evidence>
<dbReference type="RefSeq" id="XP_007764491.1">
    <property type="nucleotide sequence ID" value="XM_007766301.1"/>
</dbReference>
<evidence type="ECO:0000256" key="1">
    <source>
        <dbReference type="ARBA" id="ARBA00004370"/>
    </source>
</evidence>
<dbReference type="AlphaFoldDB" id="A0A5M3N087"/>
<keyword evidence="4" id="KW-0472">Membrane</keyword>
<dbReference type="KEGG" id="cput:CONPUDRAFT_149670"/>
<dbReference type="EMBL" id="JH711574">
    <property type="protein sequence ID" value="EIW84799.1"/>
    <property type="molecule type" value="Genomic_DNA"/>
</dbReference>
<organism evidence="7 8">
    <name type="scientific">Coniophora puteana (strain RWD-64-598)</name>
    <name type="common">Brown rot fungus</name>
    <dbReference type="NCBI Taxonomy" id="741705"/>
    <lineage>
        <taxon>Eukaryota</taxon>
        <taxon>Fungi</taxon>
        <taxon>Dikarya</taxon>
        <taxon>Basidiomycota</taxon>
        <taxon>Agaricomycotina</taxon>
        <taxon>Agaricomycetes</taxon>
        <taxon>Agaricomycetidae</taxon>
        <taxon>Boletales</taxon>
        <taxon>Coniophorineae</taxon>
        <taxon>Coniophoraceae</taxon>
        <taxon>Coniophora</taxon>
    </lineage>
</organism>
<gene>
    <name evidence="7" type="ORF">CONPUDRAFT_149670</name>
</gene>
<comment type="subcellular location">
    <subcellularLocation>
        <location evidence="1">Membrane</location>
    </subcellularLocation>
</comment>
<protein>
    <recommendedName>
        <fullName evidence="6">SUN domain-containing protein</fullName>
    </recommendedName>
</protein>
<dbReference type="Gene3D" id="2.60.120.260">
    <property type="entry name" value="Galactose-binding domain-like"/>
    <property type="match status" value="1"/>
</dbReference>
<dbReference type="Proteomes" id="UP000053558">
    <property type="component" value="Unassembled WGS sequence"/>
</dbReference>
<feature type="region of interest" description="Disordered" evidence="5">
    <location>
        <begin position="1"/>
        <end position="30"/>
    </location>
</feature>
<name>A0A5M3N087_CONPW</name>
<reference evidence="8" key="1">
    <citation type="journal article" date="2012" name="Science">
        <title>The Paleozoic origin of enzymatic lignin decomposition reconstructed from 31 fungal genomes.</title>
        <authorList>
            <person name="Floudas D."/>
            <person name="Binder M."/>
            <person name="Riley R."/>
            <person name="Barry K."/>
            <person name="Blanchette R.A."/>
            <person name="Henrissat B."/>
            <person name="Martinez A.T."/>
            <person name="Otillar R."/>
            <person name="Spatafora J.W."/>
            <person name="Yadav J.S."/>
            <person name="Aerts A."/>
            <person name="Benoit I."/>
            <person name="Boyd A."/>
            <person name="Carlson A."/>
            <person name="Copeland A."/>
            <person name="Coutinho P.M."/>
            <person name="de Vries R.P."/>
            <person name="Ferreira P."/>
            <person name="Findley K."/>
            <person name="Foster B."/>
            <person name="Gaskell J."/>
            <person name="Glotzer D."/>
            <person name="Gorecki P."/>
            <person name="Heitman J."/>
            <person name="Hesse C."/>
            <person name="Hori C."/>
            <person name="Igarashi K."/>
            <person name="Jurgens J.A."/>
            <person name="Kallen N."/>
            <person name="Kersten P."/>
            <person name="Kohler A."/>
            <person name="Kuees U."/>
            <person name="Kumar T.K.A."/>
            <person name="Kuo A."/>
            <person name="LaButti K."/>
            <person name="Larrondo L.F."/>
            <person name="Lindquist E."/>
            <person name="Ling A."/>
            <person name="Lombard V."/>
            <person name="Lucas S."/>
            <person name="Lundell T."/>
            <person name="Martin R."/>
            <person name="McLaughlin D.J."/>
            <person name="Morgenstern I."/>
            <person name="Morin E."/>
            <person name="Murat C."/>
            <person name="Nagy L.G."/>
            <person name="Nolan M."/>
            <person name="Ohm R.A."/>
            <person name="Patyshakuliyeva A."/>
            <person name="Rokas A."/>
            <person name="Ruiz-Duenas F.J."/>
            <person name="Sabat G."/>
            <person name="Salamov A."/>
            <person name="Samejima M."/>
            <person name="Schmutz J."/>
            <person name="Slot J.C."/>
            <person name="St John F."/>
            <person name="Stenlid J."/>
            <person name="Sun H."/>
            <person name="Sun S."/>
            <person name="Syed K."/>
            <person name="Tsang A."/>
            <person name="Wiebenga A."/>
            <person name="Young D."/>
            <person name="Pisabarro A."/>
            <person name="Eastwood D.C."/>
            <person name="Martin F."/>
            <person name="Cullen D."/>
            <person name="Grigoriev I.V."/>
            <person name="Hibbett D.S."/>
        </authorList>
    </citation>
    <scope>NUCLEOTIDE SEQUENCE [LARGE SCALE GENOMIC DNA]</scope>
    <source>
        <strain evidence="8">RWD-64-598 SS2</strain>
    </source>
</reference>
<evidence type="ECO:0000256" key="3">
    <source>
        <dbReference type="ARBA" id="ARBA00022989"/>
    </source>
</evidence>
<dbReference type="GO" id="GO:0034993">
    <property type="term" value="C:meiotic nuclear membrane microtubule tethering complex"/>
    <property type="evidence" value="ECO:0007669"/>
    <property type="project" value="TreeGrafter"/>
</dbReference>
<dbReference type="Pfam" id="PF07738">
    <property type="entry name" value="Sad1_UNC"/>
    <property type="match status" value="1"/>
</dbReference>
<dbReference type="GO" id="GO:0043495">
    <property type="term" value="F:protein-membrane adaptor activity"/>
    <property type="evidence" value="ECO:0007669"/>
    <property type="project" value="TreeGrafter"/>
</dbReference>
<evidence type="ECO:0000256" key="5">
    <source>
        <dbReference type="SAM" id="MobiDB-lite"/>
    </source>
</evidence>
<keyword evidence="3" id="KW-1133">Transmembrane helix</keyword>
<accession>A0A5M3N087</accession>